<feature type="chain" id="PRO_5035986799" description="S1/P1 Nuclease" evidence="7">
    <location>
        <begin position="24"/>
        <end position="286"/>
    </location>
</feature>
<dbReference type="GO" id="GO:0016788">
    <property type="term" value="F:hydrolase activity, acting on ester bonds"/>
    <property type="evidence" value="ECO:0007669"/>
    <property type="project" value="InterPro"/>
</dbReference>
<evidence type="ECO:0000313" key="8">
    <source>
        <dbReference type="EMBL" id="KGI78478.1"/>
    </source>
</evidence>
<dbReference type="RefSeq" id="WP_043099555.1">
    <property type="nucleotide sequence ID" value="NZ_JACHET010000001.1"/>
</dbReference>
<dbReference type="HOGENOM" id="CLU_044365_3_0_6"/>
<dbReference type="GO" id="GO:0004519">
    <property type="term" value="F:endonuclease activity"/>
    <property type="evidence" value="ECO:0007669"/>
    <property type="project" value="UniProtKB-KW"/>
</dbReference>
<keyword evidence="7" id="KW-0732">Signal</keyword>
<evidence type="ECO:0000256" key="5">
    <source>
        <dbReference type="ARBA" id="ARBA00023157"/>
    </source>
</evidence>
<dbReference type="InterPro" id="IPR008947">
    <property type="entry name" value="PLipase_C/P1_nuclease_dom_sf"/>
</dbReference>
<dbReference type="EMBL" id="JROI01000008">
    <property type="protein sequence ID" value="KGI78478.1"/>
    <property type="molecule type" value="Genomic_DNA"/>
</dbReference>
<dbReference type="Gene3D" id="1.10.575.10">
    <property type="entry name" value="P1 Nuclease"/>
    <property type="match status" value="1"/>
</dbReference>
<evidence type="ECO:0000256" key="1">
    <source>
        <dbReference type="ARBA" id="ARBA00022722"/>
    </source>
</evidence>
<evidence type="ECO:0000256" key="3">
    <source>
        <dbReference type="ARBA" id="ARBA00022759"/>
    </source>
</evidence>
<keyword evidence="10" id="KW-1185">Reference proteome</keyword>
<dbReference type="GO" id="GO:0006308">
    <property type="term" value="P:DNA catabolic process"/>
    <property type="evidence" value="ECO:0007669"/>
    <property type="project" value="InterPro"/>
</dbReference>
<keyword evidence="5" id="KW-1015">Disulfide bond</keyword>
<evidence type="ECO:0000256" key="6">
    <source>
        <dbReference type="ARBA" id="ARBA00023180"/>
    </source>
</evidence>
<keyword evidence="1" id="KW-0540">Nuclease</keyword>
<dbReference type="PANTHER" id="PTHR33146:SF26">
    <property type="entry name" value="ENDONUCLEASE 4"/>
    <property type="match status" value="1"/>
</dbReference>
<dbReference type="Proteomes" id="UP000560000">
    <property type="component" value="Unassembled WGS sequence"/>
</dbReference>
<accession>A0A099CWX3</accession>
<dbReference type="GO" id="GO:0003676">
    <property type="term" value="F:nucleic acid binding"/>
    <property type="evidence" value="ECO:0007669"/>
    <property type="project" value="InterPro"/>
</dbReference>
<dbReference type="SUPFAM" id="SSF48537">
    <property type="entry name" value="Phospholipase C/P1 nuclease"/>
    <property type="match status" value="1"/>
</dbReference>
<dbReference type="EMBL" id="JACHET010000001">
    <property type="protein sequence ID" value="MBB6184272.1"/>
    <property type="molecule type" value="Genomic_DNA"/>
</dbReference>
<keyword evidence="6" id="KW-0325">Glycoprotein</keyword>
<dbReference type="GO" id="GO:0046872">
    <property type="term" value="F:metal ion binding"/>
    <property type="evidence" value="ECO:0007669"/>
    <property type="project" value="UniProtKB-KW"/>
</dbReference>
<proteinExistence type="predicted"/>
<evidence type="ECO:0000256" key="4">
    <source>
        <dbReference type="ARBA" id="ARBA00022801"/>
    </source>
</evidence>
<keyword evidence="3" id="KW-0255">Endonuclease</keyword>
<keyword evidence="2" id="KW-0479">Metal-binding</keyword>
<dbReference type="STRING" id="1543381.LF63_0103070"/>
<dbReference type="AlphaFoldDB" id="A0A099CWX3"/>
<reference evidence="9 11" key="2">
    <citation type="submission" date="2020-08" db="EMBL/GenBank/DDBJ databases">
        <title>Genomic Encyclopedia of Type Strains, Phase IV (KMG-IV): sequencing the most valuable type-strain genomes for metagenomic binning, comparative biology and taxonomic classification.</title>
        <authorList>
            <person name="Goeker M."/>
        </authorList>
    </citation>
    <scope>NUCLEOTIDE SEQUENCE [LARGE SCALE GENOMIC DNA]</scope>
    <source>
        <strain evidence="9 11">DSM 107085</strain>
    </source>
</reference>
<organism evidence="8 10">
    <name type="scientific">Oleiagrimonas soli</name>
    <dbReference type="NCBI Taxonomy" id="1543381"/>
    <lineage>
        <taxon>Bacteria</taxon>
        <taxon>Pseudomonadati</taxon>
        <taxon>Pseudomonadota</taxon>
        <taxon>Gammaproteobacteria</taxon>
        <taxon>Lysobacterales</taxon>
        <taxon>Rhodanobacteraceae</taxon>
        <taxon>Oleiagrimonas</taxon>
    </lineage>
</organism>
<protein>
    <recommendedName>
        <fullName evidence="12">S1/P1 Nuclease</fullName>
    </recommendedName>
</protein>
<reference evidence="8 10" key="1">
    <citation type="submission" date="2014-09" db="EMBL/GenBank/DDBJ databases">
        <title>Xanthomonadaceae 3.5X direct submission.</title>
        <authorList>
            <person name="Fang T."/>
            <person name="Wang H."/>
        </authorList>
    </citation>
    <scope>NUCLEOTIDE SEQUENCE [LARGE SCALE GENOMIC DNA]</scope>
    <source>
        <strain evidence="8 10">3.5X</strain>
    </source>
</reference>
<comment type="caution">
    <text evidence="8">The sequence shown here is derived from an EMBL/GenBank/DDBJ whole genome shotgun (WGS) entry which is preliminary data.</text>
</comment>
<dbReference type="CDD" id="cd11010">
    <property type="entry name" value="S1-P1_nuclease"/>
    <property type="match status" value="1"/>
</dbReference>
<feature type="signal peptide" evidence="7">
    <location>
        <begin position="1"/>
        <end position="23"/>
    </location>
</feature>
<dbReference type="Pfam" id="PF02265">
    <property type="entry name" value="S1-P1_nuclease"/>
    <property type="match status" value="1"/>
</dbReference>
<evidence type="ECO:0000313" key="10">
    <source>
        <dbReference type="Proteomes" id="UP000029708"/>
    </source>
</evidence>
<evidence type="ECO:0000256" key="2">
    <source>
        <dbReference type="ARBA" id="ARBA00022723"/>
    </source>
</evidence>
<evidence type="ECO:0008006" key="12">
    <source>
        <dbReference type="Google" id="ProtNLM"/>
    </source>
</evidence>
<evidence type="ECO:0000256" key="7">
    <source>
        <dbReference type="SAM" id="SignalP"/>
    </source>
</evidence>
<sequence length="286" mass="31889">MFSRLRLLAVVAGLLLAAPAAFGWGPEGHAIVADIAQRHLTPAAAAEVHQLLALEGKTRLDQVSSWPDEIRRDHPETGPWHYVDIPLRAPDYNRRRDCPQGDCIVTKLPHYVRVLADRKASPKVRLEALKWVVHLVGDIHQPLHNNDHDDKGGNTVKLVYFGEQTNLHRIWDTGILEQATGLRMQPDYSFDHAATRKIAVGMDDAIGAAQRARWTPAHADKDIDAEAVRWSDQAHTLARDVAYADLPERRVGDWEQGYQAKAWPVVRTQLEAAGVRLGAVLNAALR</sequence>
<dbReference type="PANTHER" id="PTHR33146">
    <property type="entry name" value="ENDONUCLEASE 4"/>
    <property type="match status" value="1"/>
</dbReference>
<evidence type="ECO:0000313" key="11">
    <source>
        <dbReference type="Proteomes" id="UP000560000"/>
    </source>
</evidence>
<evidence type="ECO:0000313" key="9">
    <source>
        <dbReference type="EMBL" id="MBB6184272.1"/>
    </source>
</evidence>
<dbReference type="Proteomes" id="UP000029708">
    <property type="component" value="Unassembled WGS sequence"/>
</dbReference>
<name>A0A099CWX3_9GAMM</name>
<keyword evidence="4" id="KW-0378">Hydrolase</keyword>
<dbReference type="InterPro" id="IPR003154">
    <property type="entry name" value="S1/P1nuclease"/>
</dbReference>
<gene>
    <name evidence="9" type="ORF">HNQ86_001617</name>
    <name evidence="8" type="ORF">LF63_0103070</name>
</gene>